<dbReference type="SMART" id="SM00421">
    <property type="entry name" value="HTH_LUXR"/>
    <property type="match status" value="1"/>
</dbReference>
<dbReference type="CDD" id="cd06170">
    <property type="entry name" value="LuxR_C_like"/>
    <property type="match status" value="1"/>
</dbReference>
<name>W7J528_9PSEU</name>
<keyword evidence="1" id="KW-0805">Transcription regulation</keyword>
<dbReference type="InterPro" id="IPR016032">
    <property type="entry name" value="Sig_transdc_resp-reg_C-effctor"/>
</dbReference>
<keyword evidence="2" id="KW-0238">DNA-binding</keyword>
<sequence length="220" mass="22641">MTAVFPEAPVDPAPRLTAVSTGVDGLLACAAHEVLVLSDQATAAGPFGPVRRIDHWNLRRGVRYRVVAPDSARTAPGLDPRLGALVAAGADTRTVAEVPAVALVVDGSVVVVPAEGGAGAAVVRLPGVVTALTALFERVWAGAAPLPGPPLSGPAKPGARERELLTMLTDGCTDEVAAVRLGVSVRTVRRMVSDLMRRLGARSRFQAGAKAAERGWLPGD</sequence>
<dbReference type="GO" id="GO:0006355">
    <property type="term" value="P:regulation of DNA-templated transcription"/>
    <property type="evidence" value="ECO:0007669"/>
    <property type="project" value="InterPro"/>
</dbReference>
<evidence type="ECO:0000313" key="6">
    <source>
        <dbReference type="Proteomes" id="UP000019277"/>
    </source>
</evidence>
<evidence type="ECO:0000256" key="2">
    <source>
        <dbReference type="ARBA" id="ARBA00023125"/>
    </source>
</evidence>
<evidence type="ECO:0000259" key="4">
    <source>
        <dbReference type="PROSITE" id="PS50043"/>
    </source>
</evidence>
<dbReference type="OrthoDB" id="4266042at2"/>
<comment type="caution">
    <text evidence="5">The sequence shown here is derived from an EMBL/GenBank/DDBJ whole genome shotgun (WGS) entry which is preliminary data.</text>
</comment>
<accession>W7J528</accession>
<dbReference type="Gene3D" id="1.10.10.10">
    <property type="entry name" value="Winged helix-like DNA-binding domain superfamily/Winged helix DNA-binding domain"/>
    <property type="match status" value="1"/>
</dbReference>
<organism evidence="5 6">
    <name type="scientific">Actinokineospora spheciospongiae</name>
    <dbReference type="NCBI Taxonomy" id="909613"/>
    <lineage>
        <taxon>Bacteria</taxon>
        <taxon>Bacillati</taxon>
        <taxon>Actinomycetota</taxon>
        <taxon>Actinomycetes</taxon>
        <taxon>Pseudonocardiales</taxon>
        <taxon>Pseudonocardiaceae</taxon>
        <taxon>Actinokineospora</taxon>
    </lineage>
</organism>
<dbReference type="SUPFAM" id="SSF46894">
    <property type="entry name" value="C-terminal effector domain of the bipartite response regulators"/>
    <property type="match status" value="1"/>
</dbReference>
<evidence type="ECO:0000256" key="1">
    <source>
        <dbReference type="ARBA" id="ARBA00023015"/>
    </source>
</evidence>
<dbReference type="GO" id="GO:0003677">
    <property type="term" value="F:DNA binding"/>
    <property type="evidence" value="ECO:0007669"/>
    <property type="project" value="UniProtKB-KW"/>
</dbReference>
<reference evidence="5 6" key="1">
    <citation type="journal article" date="2014" name="Genome Announc.">
        <title>Draft Genome Sequence of the Antitrypanosomally Active Sponge-Associated Bacterium Actinokineospora sp. Strain EG49.</title>
        <authorList>
            <person name="Harjes J."/>
            <person name="Ryu T."/>
            <person name="Abdelmohsen U.R."/>
            <person name="Moitinho-Silva L."/>
            <person name="Horn H."/>
            <person name="Ravasi T."/>
            <person name="Hentschel U."/>
        </authorList>
    </citation>
    <scope>NUCLEOTIDE SEQUENCE [LARGE SCALE GENOMIC DNA]</scope>
    <source>
        <strain evidence="5 6">EG49</strain>
    </source>
</reference>
<feature type="domain" description="HTH luxR-type" evidence="4">
    <location>
        <begin position="150"/>
        <end position="215"/>
    </location>
</feature>
<keyword evidence="3" id="KW-0804">Transcription</keyword>
<dbReference type="InterPro" id="IPR036388">
    <property type="entry name" value="WH-like_DNA-bd_sf"/>
</dbReference>
<dbReference type="AlphaFoldDB" id="W7J528"/>
<keyword evidence="6" id="KW-1185">Reference proteome</keyword>
<dbReference type="STRING" id="909613.UO65_0603"/>
<dbReference type="Proteomes" id="UP000019277">
    <property type="component" value="Unassembled WGS sequence"/>
</dbReference>
<proteinExistence type="predicted"/>
<dbReference type="PROSITE" id="PS50043">
    <property type="entry name" value="HTH_LUXR_2"/>
    <property type="match status" value="1"/>
</dbReference>
<dbReference type="EMBL" id="AYXG01000024">
    <property type="protein sequence ID" value="EWC64076.1"/>
    <property type="molecule type" value="Genomic_DNA"/>
</dbReference>
<evidence type="ECO:0000256" key="3">
    <source>
        <dbReference type="ARBA" id="ARBA00023163"/>
    </source>
</evidence>
<dbReference type="eggNOG" id="COG2197">
    <property type="taxonomic scope" value="Bacteria"/>
</dbReference>
<dbReference type="InterPro" id="IPR039420">
    <property type="entry name" value="WalR-like"/>
</dbReference>
<dbReference type="Pfam" id="PF00196">
    <property type="entry name" value="GerE"/>
    <property type="match status" value="1"/>
</dbReference>
<dbReference type="PANTHER" id="PTHR43214:SF24">
    <property type="entry name" value="TRANSCRIPTIONAL REGULATORY PROTEIN NARL-RELATED"/>
    <property type="match status" value="1"/>
</dbReference>
<protein>
    <submittedName>
        <fullName evidence="5">Regulatory protein, LuxR</fullName>
    </submittedName>
</protein>
<dbReference type="PANTHER" id="PTHR43214">
    <property type="entry name" value="TWO-COMPONENT RESPONSE REGULATOR"/>
    <property type="match status" value="1"/>
</dbReference>
<evidence type="ECO:0000313" key="5">
    <source>
        <dbReference type="EMBL" id="EWC64076.1"/>
    </source>
</evidence>
<gene>
    <name evidence="5" type="ORF">UO65_0603</name>
</gene>
<dbReference type="InterPro" id="IPR000792">
    <property type="entry name" value="Tscrpt_reg_LuxR_C"/>
</dbReference>